<feature type="transmembrane region" description="Helical" evidence="1">
    <location>
        <begin position="292"/>
        <end position="325"/>
    </location>
</feature>
<dbReference type="EC" id="2.4.-.-" evidence="3"/>
<dbReference type="Pfam" id="PF00535">
    <property type="entry name" value="Glycos_transf_2"/>
    <property type="match status" value="1"/>
</dbReference>
<evidence type="ECO:0000259" key="2">
    <source>
        <dbReference type="Pfam" id="PF00535"/>
    </source>
</evidence>
<keyword evidence="3" id="KW-0328">Glycosyltransferase</keyword>
<feature type="transmembrane region" description="Helical" evidence="1">
    <location>
        <begin position="337"/>
        <end position="359"/>
    </location>
</feature>
<dbReference type="InterPro" id="IPR001173">
    <property type="entry name" value="Glyco_trans_2-like"/>
</dbReference>
<dbReference type="GO" id="GO:0016757">
    <property type="term" value="F:glycosyltransferase activity"/>
    <property type="evidence" value="ECO:0007669"/>
    <property type="project" value="UniProtKB-KW"/>
</dbReference>
<keyword evidence="4" id="KW-1185">Reference proteome</keyword>
<dbReference type="PANTHER" id="PTHR43685">
    <property type="entry name" value="GLYCOSYLTRANSFERASE"/>
    <property type="match status" value="1"/>
</dbReference>
<dbReference type="PANTHER" id="PTHR43685:SF2">
    <property type="entry name" value="GLYCOSYLTRANSFERASE 2-LIKE DOMAIN-CONTAINING PROTEIN"/>
    <property type="match status" value="1"/>
</dbReference>
<protein>
    <submittedName>
        <fullName evidence="3">Glycosyltransferase</fullName>
        <ecNumber evidence="3">2.4.-.-</ecNumber>
    </submittedName>
</protein>
<keyword evidence="1" id="KW-0472">Membrane</keyword>
<dbReference type="InterPro" id="IPR050834">
    <property type="entry name" value="Glycosyltransf_2"/>
</dbReference>
<organism evidence="3 4">
    <name type="scientific">Mesonia aestuariivivens</name>
    <dbReference type="NCBI Taxonomy" id="2796128"/>
    <lineage>
        <taxon>Bacteria</taxon>
        <taxon>Pseudomonadati</taxon>
        <taxon>Bacteroidota</taxon>
        <taxon>Flavobacteriia</taxon>
        <taxon>Flavobacteriales</taxon>
        <taxon>Flavobacteriaceae</taxon>
        <taxon>Mesonia</taxon>
    </lineage>
</organism>
<feature type="domain" description="Glycosyltransferase 2-like" evidence="2">
    <location>
        <begin position="44"/>
        <end position="160"/>
    </location>
</feature>
<gene>
    <name evidence="3" type="ORF">KW502_14425</name>
</gene>
<dbReference type="Proteomes" id="UP000719267">
    <property type="component" value="Unassembled WGS sequence"/>
</dbReference>
<feature type="transmembrane region" description="Helical" evidence="1">
    <location>
        <begin position="6"/>
        <end position="28"/>
    </location>
</feature>
<proteinExistence type="predicted"/>
<evidence type="ECO:0000313" key="4">
    <source>
        <dbReference type="Proteomes" id="UP000719267"/>
    </source>
</evidence>
<keyword evidence="1" id="KW-1133">Transmembrane helix</keyword>
<evidence type="ECO:0000313" key="3">
    <source>
        <dbReference type="EMBL" id="MBW2962981.1"/>
    </source>
</evidence>
<comment type="caution">
    <text evidence="3">The sequence shown here is derived from an EMBL/GenBank/DDBJ whole genome shotgun (WGS) entry which is preliminary data.</text>
</comment>
<dbReference type="RefSeq" id="WP_219041264.1">
    <property type="nucleotide sequence ID" value="NZ_JAHWDF010000024.1"/>
</dbReference>
<evidence type="ECO:0000256" key="1">
    <source>
        <dbReference type="SAM" id="Phobius"/>
    </source>
</evidence>
<accession>A0ABS6W665</accession>
<dbReference type="EMBL" id="JAHWDF010000024">
    <property type="protein sequence ID" value="MBW2962981.1"/>
    <property type="molecule type" value="Genomic_DNA"/>
</dbReference>
<reference evidence="3 4" key="1">
    <citation type="submission" date="2021-07" db="EMBL/GenBank/DDBJ databases">
        <title>Mesonia aestuariivivens sp. nov., isolated from a tidal flat.</title>
        <authorList>
            <person name="Kim Y.-O."/>
            <person name="Yoon J.-H."/>
        </authorList>
    </citation>
    <scope>NUCLEOTIDE SEQUENCE [LARGE SCALE GENOMIC DNA]</scope>
    <source>
        <strain evidence="3 4">JHPTF-M18</strain>
    </source>
</reference>
<name>A0ABS6W665_9FLAO</name>
<keyword evidence="3" id="KW-0808">Transferase</keyword>
<keyword evidence="1" id="KW-0812">Transmembrane</keyword>
<sequence>MLLTLFYCFVAVTTINVLFYFSFFNFLFSSDTSSSLSQITSPVSLIIYAKNNAEDLRKFLPLFLNQDHPSFELVLINDASYDDTLEVMEEFQSKDPRIVLVNVERNERFWGNKKYALTLGIKKASFDKLITIDANCYPASTHWLQQVANGFQPGKSLILGYGAYNMVKNSFLNIFIRFENLQNAIKYFSAAKNFKAYKGVSRNLAYTAHAFYENRGFVDHMNIPLSDDHLFVNQIANKNNTSLIYKEKSFTYTQATSSWKSWFAEKRNQISVFSFYKKSEIFKLAVFNASQFLFWLFSILLFCFYDWCWILLIFLIRTAVLYITYAKATSVFKEKQLLWGLVFQDFLWVFLRMFIFIFYKFSKPLYRK</sequence>